<evidence type="ECO:0000256" key="2">
    <source>
        <dbReference type="ARBA" id="ARBA00022490"/>
    </source>
</evidence>
<keyword evidence="14" id="KW-1185">Reference proteome</keyword>
<dbReference type="EMBL" id="BOMI01000011">
    <property type="protein sequence ID" value="GID72083.1"/>
    <property type="molecule type" value="Genomic_DNA"/>
</dbReference>
<evidence type="ECO:0000256" key="6">
    <source>
        <dbReference type="ARBA" id="ARBA00023125"/>
    </source>
</evidence>
<dbReference type="CDD" id="cd00798">
    <property type="entry name" value="INT_XerDC_C"/>
    <property type="match status" value="1"/>
</dbReference>
<feature type="domain" description="Core-binding (CB)" evidence="12">
    <location>
        <begin position="17"/>
        <end position="103"/>
    </location>
</feature>
<dbReference type="InterPro" id="IPR010998">
    <property type="entry name" value="Integrase_recombinase_N"/>
</dbReference>
<evidence type="ECO:0000256" key="9">
    <source>
        <dbReference type="HAMAP-Rule" id="MF_01808"/>
    </source>
</evidence>
<accession>A0ABQ3XWH5</accession>
<dbReference type="RefSeq" id="WP_239168495.1">
    <property type="nucleotide sequence ID" value="NZ_BAAABO010000004.1"/>
</dbReference>
<evidence type="ECO:0000256" key="3">
    <source>
        <dbReference type="ARBA" id="ARBA00022618"/>
    </source>
</evidence>
<dbReference type="SUPFAM" id="SSF56349">
    <property type="entry name" value="DNA breaking-rejoining enzymes"/>
    <property type="match status" value="1"/>
</dbReference>
<sequence length="421" mass="45296">MTVNPMDTRDMHERLPDRLREAVDDFGHHLARVDNRSAHTVRAYLGDVVSLLDHAVREGATSLADLDIGLLRSWLAARMREGAARTSQSRRAAAARAFTAWAARTGRIPADPGAHLASPRAHRSLPTVLRADQAAALIEGRRGESERRKIPQETGAREERTREERTREEASEQGTQRPAAQGQGAWDETADSQTARGQGARDETAREMAQGADSGDPVALRDRAVLELLYATGVRVSELCGLNRADLDEARRLVRVFGKGAKERAVPYGLPAQRALDAYLRHGRPHLATPTAQPHKSGKGTGAPGSGHEGGGDNGGGNKDEGRAGRAGKDSDALFLGVKGGRLQQTVVRRIVDAAAREAGLPHTSPHDLRHSAATHLLDGGADLRAVQDLLGHASLSSTQIYTHVSTERLRAAFKQAHPRA</sequence>
<keyword evidence="6 9" id="KW-0238">DNA-binding</keyword>
<keyword evidence="5 9" id="KW-0229">DNA integration</keyword>
<dbReference type="HAMAP" id="MF_01808">
    <property type="entry name" value="Recomb_XerC_XerD"/>
    <property type="match status" value="1"/>
</dbReference>
<dbReference type="Proteomes" id="UP000609879">
    <property type="component" value="Unassembled WGS sequence"/>
</dbReference>
<reference evidence="13 14" key="1">
    <citation type="submission" date="2021-01" db="EMBL/GenBank/DDBJ databases">
        <title>Whole genome shotgun sequence of Actinoplanes deccanensis NBRC 13994.</title>
        <authorList>
            <person name="Komaki H."/>
            <person name="Tamura T."/>
        </authorList>
    </citation>
    <scope>NUCLEOTIDE SEQUENCE [LARGE SCALE GENOMIC DNA]</scope>
    <source>
        <strain evidence="13 14">NBRC 13994</strain>
    </source>
</reference>
<dbReference type="PANTHER" id="PTHR30349">
    <property type="entry name" value="PHAGE INTEGRASE-RELATED"/>
    <property type="match status" value="1"/>
</dbReference>
<dbReference type="InterPro" id="IPR004107">
    <property type="entry name" value="Integrase_SAM-like_N"/>
</dbReference>
<feature type="compositionally biased region" description="Basic and acidic residues" evidence="10">
    <location>
        <begin position="139"/>
        <end position="170"/>
    </location>
</feature>
<evidence type="ECO:0000313" key="13">
    <source>
        <dbReference type="EMBL" id="GID72083.1"/>
    </source>
</evidence>
<feature type="active site" description="O-(3'-phospho-DNA)-tyrosine intermediate" evidence="9">
    <location>
        <position position="402"/>
    </location>
</feature>
<feature type="active site" evidence="9">
    <location>
        <position position="370"/>
    </location>
</feature>
<evidence type="ECO:0000256" key="4">
    <source>
        <dbReference type="ARBA" id="ARBA00022829"/>
    </source>
</evidence>
<evidence type="ECO:0000256" key="10">
    <source>
        <dbReference type="SAM" id="MobiDB-lite"/>
    </source>
</evidence>
<comment type="function">
    <text evidence="9">Site-specific tyrosine recombinase, which acts by catalyzing the cutting and rejoining of the recombining DNA molecules. The XerC-XerD complex is essential to convert dimers of the bacterial chromosome into monomers to permit their segregation at cell division. It also contributes to the segregational stability of plasmids.</text>
</comment>
<dbReference type="Gene3D" id="1.10.443.10">
    <property type="entry name" value="Intergrase catalytic core"/>
    <property type="match status" value="1"/>
</dbReference>
<dbReference type="SUPFAM" id="SSF47823">
    <property type="entry name" value="lambda integrase-like, N-terminal domain"/>
    <property type="match status" value="1"/>
</dbReference>
<evidence type="ECO:0000256" key="7">
    <source>
        <dbReference type="ARBA" id="ARBA00023172"/>
    </source>
</evidence>
<dbReference type="InterPro" id="IPR013762">
    <property type="entry name" value="Integrase-like_cat_sf"/>
</dbReference>
<name>A0ABQ3XWH5_9ACTN</name>
<evidence type="ECO:0000313" key="14">
    <source>
        <dbReference type="Proteomes" id="UP000609879"/>
    </source>
</evidence>
<keyword evidence="2 9" id="KW-0963">Cytoplasm</keyword>
<dbReference type="PROSITE" id="PS51898">
    <property type="entry name" value="TYR_RECOMBINASE"/>
    <property type="match status" value="1"/>
</dbReference>
<keyword evidence="8 9" id="KW-0131">Cell cycle</keyword>
<feature type="active site" evidence="9">
    <location>
        <position position="393"/>
    </location>
</feature>
<feature type="compositionally biased region" description="Gly residues" evidence="10">
    <location>
        <begin position="299"/>
        <end position="317"/>
    </location>
</feature>
<evidence type="ECO:0000256" key="1">
    <source>
        <dbReference type="ARBA" id="ARBA00004496"/>
    </source>
</evidence>
<dbReference type="InterPro" id="IPR044068">
    <property type="entry name" value="CB"/>
</dbReference>
<comment type="subunit">
    <text evidence="9">Forms a cyclic heterotetrameric complex composed of two molecules of XerC and two molecules of XerD.</text>
</comment>
<feature type="region of interest" description="Disordered" evidence="10">
    <location>
        <begin position="137"/>
        <end position="216"/>
    </location>
</feature>
<comment type="subcellular location">
    <subcellularLocation>
        <location evidence="1 9">Cytoplasm</location>
    </subcellularLocation>
</comment>
<dbReference type="Gene3D" id="1.10.150.130">
    <property type="match status" value="1"/>
</dbReference>
<evidence type="ECO:0000256" key="5">
    <source>
        <dbReference type="ARBA" id="ARBA00022908"/>
    </source>
</evidence>
<feature type="active site" evidence="9">
    <location>
        <position position="367"/>
    </location>
</feature>
<dbReference type="InterPro" id="IPR023009">
    <property type="entry name" value="Tyrosine_recombinase_XerC/XerD"/>
</dbReference>
<comment type="similarity">
    <text evidence="9">Belongs to the 'phage' integrase family. XerC subfamily.</text>
</comment>
<keyword evidence="3 9" id="KW-0132">Cell division</keyword>
<protein>
    <recommendedName>
        <fullName evidence="9">Tyrosine recombinase XerC</fullName>
    </recommendedName>
</protein>
<proteinExistence type="inferred from homology"/>
<feature type="region of interest" description="Disordered" evidence="10">
    <location>
        <begin position="286"/>
        <end position="328"/>
    </location>
</feature>
<feature type="domain" description="Tyr recombinase" evidence="11">
    <location>
        <begin position="195"/>
        <end position="415"/>
    </location>
</feature>
<gene>
    <name evidence="9" type="primary">xerC</name>
    <name evidence="13" type="ORF">Ade02nite_07240</name>
</gene>
<feature type="active site" evidence="9">
    <location>
        <position position="235"/>
    </location>
</feature>
<comment type="caution">
    <text evidence="13">The sequence shown here is derived from an EMBL/GenBank/DDBJ whole genome shotgun (WGS) entry which is preliminary data.</text>
</comment>
<feature type="compositionally biased region" description="Basic and acidic residues" evidence="10">
    <location>
        <begin position="318"/>
        <end position="328"/>
    </location>
</feature>
<evidence type="ECO:0000256" key="8">
    <source>
        <dbReference type="ARBA" id="ARBA00023306"/>
    </source>
</evidence>
<evidence type="ECO:0000259" key="12">
    <source>
        <dbReference type="PROSITE" id="PS51900"/>
    </source>
</evidence>
<dbReference type="InterPro" id="IPR002104">
    <property type="entry name" value="Integrase_catalytic"/>
</dbReference>
<dbReference type="Pfam" id="PF00589">
    <property type="entry name" value="Phage_integrase"/>
    <property type="match status" value="1"/>
</dbReference>
<dbReference type="InterPro" id="IPR050090">
    <property type="entry name" value="Tyrosine_recombinase_XerCD"/>
</dbReference>
<keyword evidence="4 9" id="KW-0159">Chromosome partition</keyword>
<dbReference type="PROSITE" id="PS51900">
    <property type="entry name" value="CB"/>
    <property type="match status" value="1"/>
</dbReference>
<feature type="active site" evidence="9">
    <location>
        <position position="259"/>
    </location>
</feature>
<organism evidence="13 14">
    <name type="scientific">Paractinoplanes deccanensis</name>
    <dbReference type="NCBI Taxonomy" id="113561"/>
    <lineage>
        <taxon>Bacteria</taxon>
        <taxon>Bacillati</taxon>
        <taxon>Actinomycetota</taxon>
        <taxon>Actinomycetes</taxon>
        <taxon>Micromonosporales</taxon>
        <taxon>Micromonosporaceae</taxon>
        <taxon>Paractinoplanes</taxon>
    </lineage>
</organism>
<evidence type="ECO:0000259" key="11">
    <source>
        <dbReference type="PROSITE" id="PS51898"/>
    </source>
</evidence>
<keyword evidence="7 9" id="KW-0233">DNA recombination</keyword>
<dbReference type="PANTHER" id="PTHR30349:SF77">
    <property type="entry name" value="TYROSINE RECOMBINASE XERC"/>
    <property type="match status" value="1"/>
</dbReference>
<dbReference type="InterPro" id="IPR011010">
    <property type="entry name" value="DNA_brk_join_enz"/>
</dbReference>
<dbReference type="Pfam" id="PF02899">
    <property type="entry name" value="Phage_int_SAM_1"/>
    <property type="match status" value="1"/>
</dbReference>